<dbReference type="RefSeq" id="WP_058963566.1">
    <property type="nucleotide sequence ID" value="NZ_CABKVM010000015.1"/>
</dbReference>
<reference evidence="2 3" key="1">
    <citation type="submission" date="2019-03" db="EMBL/GenBank/DDBJ databases">
        <title>Genomic Encyclopedia of Type Strains, Phase IV (KMG-IV): sequencing the most valuable type-strain genomes for metagenomic binning, comparative biology and taxonomic classification.</title>
        <authorList>
            <person name="Goeker M."/>
        </authorList>
    </citation>
    <scope>NUCLEOTIDE SEQUENCE [LARGE SCALE GENOMIC DNA]</scope>
    <source>
        <strain evidence="2 3">DSM 100451</strain>
    </source>
</reference>
<evidence type="ECO:0000256" key="1">
    <source>
        <dbReference type="SAM" id="MobiDB-lite"/>
    </source>
</evidence>
<dbReference type="STRING" id="1650663.GCA_001486665_01086"/>
<dbReference type="EMBL" id="SLUM01000009">
    <property type="protein sequence ID" value="TCL57741.1"/>
    <property type="molecule type" value="Genomic_DNA"/>
</dbReference>
<dbReference type="Proteomes" id="UP000295184">
    <property type="component" value="Unassembled WGS sequence"/>
</dbReference>
<organism evidence="2 3">
    <name type="scientific">Allofournierella massiliensis</name>
    <dbReference type="NCBI Taxonomy" id="1650663"/>
    <lineage>
        <taxon>Bacteria</taxon>
        <taxon>Bacillati</taxon>
        <taxon>Bacillota</taxon>
        <taxon>Clostridia</taxon>
        <taxon>Eubacteriales</taxon>
        <taxon>Oscillospiraceae</taxon>
        <taxon>Allofournierella</taxon>
    </lineage>
</organism>
<feature type="region of interest" description="Disordered" evidence="1">
    <location>
        <begin position="1"/>
        <end position="22"/>
    </location>
</feature>
<sequence>MNSRIPRTAAEMRQFDETGYSRRRIAEQKKAEKQMKAAQAAYQKELGTYRPGMAERLQTLLHKFFK</sequence>
<accession>A0A4R1QWJ3</accession>
<evidence type="ECO:0000313" key="3">
    <source>
        <dbReference type="Proteomes" id="UP000295184"/>
    </source>
</evidence>
<gene>
    <name evidence="2" type="ORF">EDD77_10915</name>
</gene>
<protein>
    <submittedName>
        <fullName evidence="2">Uncharacterized protein</fullName>
    </submittedName>
</protein>
<comment type="caution">
    <text evidence="2">The sequence shown here is derived from an EMBL/GenBank/DDBJ whole genome shotgun (WGS) entry which is preliminary data.</text>
</comment>
<proteinExistence type="predicted"/>
<dbReference type="AlphaFoldDB" id="A0A4R1QWJ3"/>
<feature type="compositionally biased region" description="Basic and acidic residues" evidence="1">
    <location>
        <begin position="13"/>
        <end position="22"/>
    </location>
</feature>
<name>A0A4R1QWJ3_9FIRM</name>
<evidence type="ECO:0000313" key="2">
    <source>
        <dbReference type="EMBL" id="TCL57741.1"/>
    </source>
</evidence>